<proteinExistence type="predicted"/>
<evidence type="ECO:0008006" key="3">
    <source>
        <dbReference type="Google" id="ProtNLM"/>
    </source>
</evidence>
<sequence length="57" mass="6120">MERKSLADLVGSLTGGKLRYQIADPAALPRAALVVDYSRSMIVTLAVPPPSHMVCRP</sequence>
<gene>
    <name evidence="1" type="ORF">MHEC_04490</name>
</gene>
<dbReference type="AlphaFoldDB" id="A0A7R7GRG0"/>
<evidence type="ECO:0000313" key="2">
    <source>
        <dbReference type="Proteomes" id="UP000595446"/>
    </source>
</evidence>
<protein>
    <recommendedName>
        <fullName evidence="3">ERCC4 domain-containing protein</fullName>
    </recommendedName>
</protein>
<evidence type="ECO:0000313" key="1">
    <source>
        <dbReference type="EMBL" id="BCO34016.1"/>
    </source>
</evidence>
<dbReference type="EMBL" id="AP024237">
    <property type="protein sequence ID" value="BCO34016.1"/>
    <property type="molecule type" value="Genomic_DNA"/>
</dbReference>
<dbReference type="Proteomes" id="UP000595446">
    <property type="component" value="Chromosome"/>
</dbReference>
<keyword evidence="2" id="KW-1185">Reference proteome</keyword>
<reference evidence="1 2" key="1">
    <citation type="submission" date="2020-12" db="EMBL/GenBank/DDBJ databases">
        <title>Complete genome sequence of Mycobacterium heckeshornense JCM 15655T, closely related to a pathogenic non-tuberculous mycobacterial species Mycobacterium xenopi.</title>
        <authorList>
            <person name="Yoshida M."/>
            <person name="Fukano H."/>
            <person name="Asakura T."/>
            <person name="Suzuki M."/>
            <person name="Hoshino Y."/>
        </authorList>
    </citation>
    <scope>NUCLEOTIDE SEQUENCE [LARGE SCALE GENOMIC DNA]</scope>
    <source>
        <strain evidence="1 2">JCM 15655</strain>
    </source>
</reference>
<accession>A0A7R7GRG0</accession>
<organism evidence="1 2">
    <name type="scientific">Mycobacterium heckeshornense</name>
    <dbReference type="NCBI Taxonomy" id="110505"/>
    <lineage>
        <taxon>Bacteria</taxon>
        <taxon>Bacillati</taxon>
        <taxon>Actinomycetota</taxon>
        <taxon>Actinomycetes</taxon>
        <taxon>Mycobacteriales</taxon>
        <taxon>Mycobacteriaceae</taxon>
        <taxon>Mycobacterium</taxon>
    </lineage>
</organism>
<name>A0A7R7GRG0_9MYCO</name>